<dbReference type="AlphaFoldDB" id="E3FSV9"/>
<proteinExistence type="predicted"/>
<accession>E3FSV9</accession>
<protein>
    <submittedName>
        <fullName evidence="2">Uncharacterized protein</fullName>
    </submittedName>
</protein>
<dbReference type="eggNOG" id="ENOG502ZH0P">
    <property type="taxonomic scope" value="Bacteria"/>
</dbReference>
<evidence type="ECO:0000313" key="3">
    <source>
        <dbReference type="Proteomes" id="UP000001351"/>
    </source>
</evidence>
<feature type="transmembrane region" description="Helical" evidence="1">
    <location>
        <begin position="20"/>
        <end position="39"/>
    </location>
</feature>
<keyword evidence="1" id="KW-0472">Membrane</keyword>
<dbReference type="EMBL" id="CP002271">
    <property type="protein sequence ID" value="ADO74583.1"/>
    <property type="molecule type" value="Genomic_DNA"/>
</dbReference>
<evidence type="ECO:0000256" key="1">
    <source>
        <dbReference type="SAM" id="Phobius"/>
    </source>
</evidence>
<dbReference type="KEGG" id="sur:STAUR_6826"/>
<organism evidence="2 3">
    <name type="scientific">Stigmatella aurantiaca (strain DW4/3-1)</name>
    <dbReference type="NCBI Taxonomy" id="378806"/>
    <lineage>
        <taxon>Bacteria</taxon>
        <taxon>Pseudomonadati</taxon>
        <taxon>Myxococcota</taxon>
        <taxon>Myxococcia</taxon>
        <taxon>Myxococcales</taxon>
        <taxon>Cystobacterineae</taxon>
        <taxon>Archangiaceae</taxon>
        <taxon>Stigmatella</taxon>
    </lineage>
</organism>
<name>E3FSV9_STIAD</name>
<dbReference type="HOGENOM" id="CLU_1509707_0_0_7"/>
<keyword evidence="3" id="KW-1185">Reference proteome</keyword>
<keyword evidence="1" id="KW-0812">Transmembrane</keyword>
<keyword evidence="1" id="KW-1133">Transmembrane helix</keyword>
<dbReference type="Proteomes" id="UP000001351">
    <property type="component" value="Chromosome"/>
</dbReference>
<evidence type="ECO:0000313" key="2">
    <source>
        <dbReference type="EMBL" id="ADO74583.1"/>
    </source>
</evidence>
<sequence length="178" mass="21088">MRMKTELPRVPRGLDIFRGFWCALFLGFLTMWPLSYSFYTSFGIDTDRREELSAIQAHLRFRWPGNGSFMVGADQFWLAAWKPLDRFDLGGAFFKPPRRPPMRSSWNQMGFWLIRERYAPSKLPLQVSEMESSSWIGVPSWLPVVLTGLWPVSWWMHQRKGKVLWLSPVRELMRRWAS</sequence>
<gene>
    <name evidence="2" type="ordered locus">STAUR_6826</name>
</gene>
<reference evidence="2 3" key="1">
    <citation type="journal article" date="2011" name="Mol. Biol. Evol.">
        <title>Comparative genomic analysis of fruiting body formation in Myxococcales.</title>
        <authorList>
            <person name="Huntley S."/>
            <person name="Hamann N."/>
            <person name="Wegener-Feldbrugge S."/>
            <person name="Treuner-Lange A."/>
            <person name="Kube M."/>
            <person name="Reinhardt R."/>
            <person name="Klages S."/>
            <person name="Muller R."/>
            <person name="Ronning C.M."/>
            <person name="Nierman W.C."/>
            <person name="Sogaard-Andersen L."/>
        </authorList>
    </citation>
    <scope>NUCLEOTIDE SEQUENCE [LARGE SCALE GENOMIC DNA]</scope>
    <source>
        <strain evidence="2 3">DW4/3-1</strain>
    </source>
</reference>